<evidence type="ECO:0000256" key="1">
    <source>
        <dbReference type="SAM" id="Phobius"/>
    </source>
</evidence>
<protein>
    <submittedName>
        <fullName evidence="2">DUF1499 domain-containing protein</fullName>
    </submittedName>
</protein>
<dbReference type="Proteomes" id="UP000782610">
    <property type="component" value="Unassembled WGS sequence"/>
</dbReference>
<dbReference type="InterPro" id="IPR010865">
    <property type="entry name" value="DUF1499"/>
</dbReference>
<evidence type="ECO:0000313" key="2">
    <source>
        <dbReference type="EMBL" id="MBI4921422.1"/>
    </source>
</evidence>
<proteinExistence type="predicted"/>
<name>A0A933L1E8_9HYPH</name>
<keyword evidence="1" id="KW-1133">Transmembrane helix</keyword>
<accession>A0A933L1E8</accession>
<dbReference type="Pfam" id="PF07386">
    <property type="entry name" value="DUF1499"/>
    <property type="match status" value="1"/>
</dbReference>
<organism evidence="2 3">
    <name type="scientific">Devosia nanyangense</name>
    <dbReference type="NCBI Taxonomy" id="1228055"/>
    <lineage>
        <taxon>Bacteria</taxon>
        <taxon>Pseudomonadati</taxon>
        <taxon>Pseudomonadota</taxon>
        <taxon>Alphaproteobacteria</taxon>
        <taxon>Hyphomicrobiales</taxon>
        <taxon>Devosiaceae</taxon>
        <taxon>Devosia</taxon>
    </lineage>
</organism>
<sequence>MRILVRTSKWAVWARRFGALALPLAVLPVLLHREHIITSENFIAVEAVALALAALAVAMALVAFVRLWFTGDQGWGRAALALIFGMLCLGPAAWFGWLALHDPDSPDVSTDFTNPPPLVSFVESRFIGPDERQRIEATFPNARSRSYPIAAPQMFDVVAGLVDDRGWEPRARRAPQTSLDAGQLNVVVTTLLGFRQEVAIRVAGGNDGATVAMRSASLSSFPDFGENGQRVEAFLLDLDNQVTLMLRDAPAAPQADN</sequence>
<comment type="caution">
    <text evidence="2">The sequence shown here is derived from an EMBL/GenBank/DDBJ whole genome shotgun (WGS) entry which is preliminary data.</text>
</comment>
<feature type="transmembrane region" description="Helical" evidence="1">
    <location>
        <begin position="43"/>
        <end position="67"/>
    </location>
</feature>
<evidence type="ECO:0000313" key="3">
    <source>
        <dbReference type="Proteomes" id="UP000782610"/>
    </source>
</evidence>
<feature type="transmembrane region" description="Helical" evidence="1">
    <location>
        <begin position="79"/>
        <end position="100"/>
    </location>
</feature>
<keyword evidence="1" id="KW-0472">Membrane</keyword>
<dbReference type="AlphaFoldDB" id="A0A933L1E8"/>
<gene>
    <name evidence="2" type="ORF">HY834_06695</name>
</gene>
<keyword evidence="1" id="KW-0812">Transmembrane</keyword>
<dbReference type="EMBL" id="JACRAF010000020">
    <property type="protein sequence ID" value="MBI4921422.1"/>
    <property type="molecule type" value="Genomic_DNA"/>
</dbReference>
<reference evidence="2" key="1">
    <citation type="submission" date="2020-07" db="EMBL/GenBank/DDBJ databases">
        <title>Huge and variable diversity of episymbiotic CPR bacteria and DPANN archaea in groundwater ecosystems.</title>
        <authorList>
            <person name="He C.Y."/>
            <person name="Keren R."/>
            <person name="Whittaker M."/>
            <person name="Farag I.F."/>
            <person name="Doudna J."/>
            <person name="Cate J.H.D."/>
            <person name="Banfield J.F."/>
        </authorList>
    </citation>
    <scope>NUCLEOTIDE SEQUENCE</scope>
    <source>
        <strain evidence="2">NC_groundwater_1586_Pr3_B-0.1um_66_15</strain>
    </source>
</reference>